<evidence type="ECO:0000313" key="2">
    <source>
        <dbReference type="Proteomes" id="UP000507222"/>
    </source>
</evidence>
<dbReference type="AlphaFoldDB" id="A0A6J5TU32"/>
<protein>
    <submittedName>
        <fullName evidence="1">Uncharacterized protein</fullName>
    </submittedName>
</protein>
<evidence type="ECO:0000313" key="1">
    <source>
        <dbReference type="EMBL" id="CAB4267560.1"/>
    </source>
</evidence>
<accession>A0A6J5TU32</accession>
<organism evidence="1 2">
    <name type="scientific">Prunus armeniaca</name>
    <name type="common">Apricot</name>
    <name type="synonym">Armeniaca vulgaris</name>
    <dbReference type="NCBI Taxonomy" id="36596"/>
    <lineage>
        <taxon>Eukaryota</taxon>
        <taxon>Viridiplantae</taxon>
        <taxon>Streptophyta</taxon>
        <taxon>Embryophyta</taxon>
        <taxon>Tracheophyta</taxon>
        <taxon>Spermatophyta</taxon>
        <taxon>Magnoliopsida</taxon>
        <taxon>eudicotyledons</taxon>
        <taxon>Gunneridae</taxon>
        <taxon>Pentapetalae</taxon>
        <taxon>rosids</taxon>
        <taxon>fabids</taxon>
        <taxon>Rosales</taxon>
        <taxon>Rosaceae</taxon>
        <taxon>Amygdaloideae</taxon>
        <taxon>Amygdaleae</taxon>
        <taxon>Prunus</taxon>
    </lineage>
</organism>
<name>A0A6J5TU32_PRUAR</name>
<proteinExistence type="predicted"/>
<dbReference type="EMBL" id="CAEKDK010000001">
    <property type="protein sequence ID" value="CAB4267560.1"/>
    <property type="molecule type" value="Genomic_DNA"/>
</dbReference>
<gene>
    <name evidence="1" type="ORF">CURHAP_LOCUS10308</name>
</gene>
<dbReference type="Proteomes" id="UP000507222">
    <property type="component" value="Unassembled WGS sequence"/>
</dbReference>
<sequence>MRDTEVYAPIAVPEQKAGTERKWCANKTFITELYLPMYLRDFGDEPSFGNLHFPTYLQDKSINYSTSKAWLSIFSLPRHHIWRIPRLSVMQGNADSKSRGSESQVPRQFGHPRFEWFVMFHVRRRCEVYVAAYADTCLLPTEVKSAPECDMWGFGTGGGLCVALSFESSHHQIIEIWVILPNHNPENGMDVSPH</sequence>
<reference evidence="1 2" key="1">
    <citation type="submission" date="2020-05" db="EMBL/GenBank/DDBJ databases">
        <authorList>
            <person name="Campoy J."/>
            <person name="Schneeberger K."/>
            <person name="Spophaly S."/>
        </authorList>
    </citation>
    <scope>NUCLEOTIDE SEQUENCE [LARGE SCALE GENOMIC DNA]</scope>
    <source>
        <strain evidence="1">PruArmRojPasFocal</strain>
    </source>
</reference>